<accession>A0ABU0AUS5</accession>
<dbReference type="NCBIfam" id="TIGR01509">
    <property type="entry name" value="HAD-SF-IA-v3"/>
    <property type="match status" value="1"/>
</dbReference>
<dbReference type="InterPro" id="IPR050155">
    <property type="entry name" value="HAD-like_hydrolase_sf"/>
</dbReference>
<evidence type="ECO:0000313" key="1">
    <source>
        <dbReference type="EMBL" id="MDQ0274609.1"/>
    </source>
</evidence>
<keyword evidence="1" id="KW-0378">Hydrolase</keyword>
<dbReference type="Gene3D" id="3.40.50.1000">
    <property type="entry name" value="HAD superfamily/HAD-like"/>
    <property type="match status" value="1"/>
</dbReference>
<dbReference type="InterPro" id="IPR023214">
    <property type="entry name" value="HAD_sf"/>
</dbReference>
<dbReference type="Pfam" id="PF13419">
    <property type="entry name" value="HAD_2"/>
    <property type="match status" value="1"/>
</dbReference>
<name>A0ABU0AUS5_9FIRM</name>
<proteinExistence type="predicted"/>
<dbReference type="GO" id="GO:0016787">
    <property type="term" value="F:hydrolase activity"/>
    <property type="evidence" value="ECO:0007669"/>
    <property type="project" value="UniProtKB-KW"/>
</dbReference>
<dbReference type="InterPro" id="IPR036412">
    <property type="entry name" value="HAD-like_sf"/>
</dbReference>
<dbReference type="EMBL" id="JAUSTN010000003">
    <property type="protein sequence ID" value="MDQ0274609.1"/>
    <property type="molecule type" value="Genomic_DNA"/>
</dbReference>
<organism evidence="1 2">
    <name type="scientific">Peptoniphilus koenoeneniae</name>
    <dbReference type="NCBI Taxonomy" id="507751"/>
    <lineage>
        <taxon>Bacteria</taxon>
        <taxon>Bacillati</taxon>
        <taxon>Bacillota</taxon>
        <taxon>Tissierellia</taxon>
        <taxon>Tissierellales</taxon>
        <taxon>Peptoniphilaceae</taxon>
        <taxon>Peptoniphilus</taxon>
    </lineage>
</organism>
<dbReference type="PANTHER" id="PTHR43434:SF1">
    <property type="entry name" value="PHOSPHOGLYCOLATE PHOSPHATASE"/>
    <property type="match status" value="1"/>
</dbReference>
<keyword evidence="2" id="KW-1185">Reference proteome</keyword>
<dbReference type="InterPro" id="IPR041492">
    <property type="entry name" value="HAD_2"/>
</dbReference>
<comment type="caution">
    <text evidence="1">The sequence shown here is derived from an EMBL/GenBank/DDBJ whole genome shotgun (WGS) entry which is preliminary data.</text>
</comment>
<dbReference type="Proteomes" id="UP001236559">
    <property type="component" value="Unassembled WGS sequence"/>
</dbReference>
<dbReference type="PANTHER" id="PTHR43434">
    <property type="entry name" value="PHOSPHOGLYCOLATE PHOSPHATASE"/>
    <property type="match status" value="1"/>
</dbReference>
<dbReference type="InterPro" id="IPR006439">
    <property type="entry name" value="HAD-SF_hydro_IA"/>
</dbReference>
<sequence>MKMWRALGYDYLKSNNIILQEKDAQEMTTMSLKMSSTFIKERFKLEKSSETIYDEMKDIARNFYKNDCLLKIGAREILQDFKNMNYKMLLGTGTPHEFLEPFLEREDLYKYFSDIITCDGIGIKKDNPNFFLFCSEKLNSNPKDVTLIDDAFFALKAAKTLGMKTIGVYDEVNKNVLDILKSVSDQFVYNLSDIKL</sequence>
<gene>
    <name evidence="1" type="ORF">J2S72_000626</name>
</gene>
<evidence type="ECO:0000313" key="2">
    <source>
        <dbReference type="Proteomes" id="UP001236559"/>
    </source>
</evidence>
<protein>
    <submittedName>
        <fullName evidence="1">HAD superfamily hydrolase (TIGR01509 family)</fullName>
    </submittedName>
</protein>
<reference evidence="1 2" key="1">
    <citation type="submission" date="2023-07" db="EMBL/GenBank/DDBJ databases">
        <title>Genomic Encyclopedia of Type Strains, Phase IV (KMG-IV): sequencing the most valuable type-strain genomes for metagenomic binning, comparative biology and taxonomic classification.</title>
        <authorList>
            <person name="Goeker M."/>
        </authorList>
    </citation>
    <scope>NUCLEOTIDE SEQUENCE [LARGE SCALE GENOMIC DNA]</scope>
    <source>
        <strain evidence="1 2">DSM 22616</strain>
    </source>
</reference>
<dbReference type="SUPFAM" id="SSF56784">
    <property type="entry name" value="HAD-like"/>
    <property type="match status" value="1"/>
</dbReference>